<name>A0A540LB34_MALBA</name>
<keyword evidence="3" id="KW-1185">Reference proteome</keyword>
<proteinExistence type="predicted"/>
<feature type="compositionally biased region" description="Basic and acidic residues" evidence="1">
    <location>
        <begin position="87"/>
        <end position="107"/>
    </location>
</feature>
<protein>
    <submittedName>
        <fullName evidence="2">Uncharacterized protein</fullName>
    </submittedName>
</protein>
<evidence type="ECO:0000313" key="3">
    <source>
        <dbReference type="Proteomes" id="UP000315295"/>
    </source>
</evidence>
<feature type="compositionally biased region" description="Basic and acidic residues" evidence="1">
    <location>
        <begin position="31"/>
        <end position="80"/>
    </location>
</feature>
<accession>A0A540LB34</accession>
<organism evidence="2 3">
    <name type="scientific">Malus baccata</name>
    <name type="common">Siberian crab apple</name>
    <name type="synonym">Pyrus baccata</name>
    <dbReference type="NCBI Taxonomy" id="106549"/>
    <lineage>
        <taxon>Eukaryota</taxon>
        <taxon>Viridiplantae</taxon>
        <taxon>Streptophyta</taxon>
        <taxon>Embryophyta</taxon>
        <taxon>Tracheophyta</taxon>
        <taxon>Spermatophyta</taxon>
        <taxon>Magnoliopsida</taxon>
        <taxon>eudicotyledons</taxon>
        <taxon>Gunneridae</taxon>
        <taxon>Pentapetalae</taxon>
        <taxon>rosids</taxon>
        <taxon>fabids</taxon>
        <taxon>Rosales</taxon>
        <taxon>Rosaceae</taxon>
        <taxon>Amygdaloideae</taxon>
        <taxon>Maleae</taxon>
        <taxon>Malus</taxon>
    </lineage>
</organism>
<dbReference type="AlphaFoldDB" id="A0A540LB34"/>
<dbReference type="Proteomes" id="UP000315295">
    <property type="component" value="Unassembled WGS sequence"/>
</dbReference>
<dbReference type="EMBL" id="VIEB01000669">
    <property type="protein sequence ID" value="TQD83676.1"/>
    <property type="molecule type" value="Genomic_DNA"/>
</dbReference>
<feature type="region of interest" description="Disordered" evidence="1">
    <location>
        <begin position="21"/>
        <end position="136"/>
    </location>
</feature>
<comment type="caution">
    <text evidence="2">The sequence shown here is derived from an EMBL/GenBank/DDBJ whole genome shotgun (WGS) entry which is preliminary data.</text>
</comment>
<evidence type="ECO:0000256" key="1">
    <source>
        <dbReference type="SAM" id="MobiDB-lite"/>
    </source>
</evidence>
<gene>
    <name evidence="2" type="ORF">C1H46_030751</name>
</gene>
<sequence length="136" mass="15642">MESEEPRAPLVRGEEAFYTKKMPKSLGAKEGALKSEKMHRKMEAEEIPSKRFDKEEKAKKWKVTAEKPEEREAKTKEKASRRLKASHSADLKPHRKEAIDKKVDKIQKVTSVIRNSPEKDIAKSKNVSKCPEDLRS</sequence>
<reference evidence="2 3" key="1">
    <citation type="journal article" date="2019" name="G3 (Bethesda)">
        <title>Sequencing of a Wild Apple (Malus baccata) Genome Unravels the Differences Between Cultivated and Wild Apple Species Regarding Disease Resistance and Cold Tolerance.</title>
        <authorList>
            <person name="Chen X."/>
        </authorList>
    </citation>
    <scope>NUCLEOTIDE SEQUENCE [LARGE SCALE GENOMIC DNA]</scope>
    <source>
        <strain evidence="3">cv. Shandingzi</strain>
        <tissue evidence="2">Leaves</tissue>
    </source>
</reference>
<evidence type="ECO:0000313" key="2">
    <source>
        <dbReference type="EMBL" id="TQD83676.1"/>
    </source>
</evidence>